<keyword evidence="3" id="KW-1185">Reference proteome</keyword>
<dbReference type="RefSeq" id="WP_039715233.1">
    <property type="nucleotide sequence ID" value="NZ_JTJC03000001.1"/>
</dbReference>
<dbReference type="OrthoDB" id="426215at2"/>
<feature type="transmembrane region" description="Helical" evidence="1">
    <location>
        <begin position="111"/>
        <end position="130"/>
    </location>
</feature>
<feature type="transmembrane region" description="Helical" evidence="1">
    <location>
        <begin position="227"/>
        <end position="252"/>
    </location>
</feature>
<feature type="transmembrane region" description="Helical" evidence="1">
    <location>
        <begin position="39"/>
        <end position="65"/>
    </location>
</feature>
<evidence type="ECO:0008006" key="4">
    <source>
        <dbReference type="Google" id="ProtNLM"/>
    </source>
</evidence>
<keyword evidence="1" id="KW-0812">Transmembrane</keyword>
<evidence type="ECO:0000313" key="2">
    <source>
        <dbReference type="EMBL" id="NHC33716.1"/>
    </source>
</evidence>
<protein>
    <recommendedName>
        <fullName evidence="4">DUF975 domain-containing protein</fullName>
    </recommendedName>
</protein>
<dbReference type="SUPFAM" id="SSF103473">
    <property type="entry name" value="MFS general substrate transporter"/>
    <property type="match status" value="1"/>
</dbReference>
<dbReference type="AlphaFoldDB" id="A0A9X5E1P8"/>
<name>A0A9X5E1P8_9CYAN</name>
<keyword evidence="1" id="KW-0472">Membrane</keyword>
<evidence type="ECO:0000256" key="1">
    <source>
        <dbReference type="SAM" id="Phobius"/>
    </source>
</evidence>
<feature type="transmembrane region" description="Helical" evidence="1">
    <location>
        <begin position="191"/>
        <end position="215"/>
    </location>
</feature>
<dbReference type="Proteomes" id="UP000031532">
    <property type="component" value="Unassembled WGS sequence"/>
</dbReference>
<reference evidence="2 3" key="1">
    <citation type="journal article" date="2015" name="Genome Announc.">
        <title>Draft Genome Sequence of the Terrestrial Cyanobacterium Scytonema millei VB511283, Isolated from Eastern India.</title>
        <authorList>
            <person name="Sen D."/>
            <person name="Chandrababunaidu M.M."/>
            <person name="Singh D."/>
            <person name="Sanghi N."/>
            <person name="Ghorai A."/>
            <person name="Mishra G.P."/>
            <person name="Madduluri M."/>
            <person name="Adhikary S.P."/>
            <person name="Tripathy S."/>
        </authorList>
    </citation>
    <scope>NUCLEOTIDE SEQUENCE [LARGE SCALE GENOMIC DNA]</scope>
    <source>
        <strain evidence="2 3">VB511283</strain>
    </source>
</reference>
<comment type="caution">
    <text evidence="2">The sequence shown here is derived from an EMBL/GenBank/DDBJ whole genome shotgun (WGS) entry which is preliminary data.</text>
</comment>
<organism evidence="2 3">
    <name type="scientific">Scytonema millei VB511283</name>
    <dbReference type="NCBI Taxonomy" id="1245923"/>
    <lineage>
        <taxon>Bacteria</taxon>
        <taxon>Bacillati</taxon>
        <taxon>Cyanobacteriota</taxon>
        <taxon>Cyanophyceae</taxon>
        <taxon>Nostocales</taxon>
        <taxon>Scytonemataceae</taxon>
        <taxon>Scytonema</taxon>
    </lineage>
</organism>
<feature type="transmembrane region" description="Helical" evidence="1">
    <location>
        <begin position="86"/>
        <end position="105"/>
    </location>
</feature>
<feature type="transmembrane region" description="Helical" evidence="1">
    <location>
        <begin position="137"/>
        <end position="158"/>
    </location>
</feature>
<evidence type="ECO:0000313" key="3">
    <source>
        <dbReference type="Proteomes" id="UP000031532"/>
    </source>
</evidence>
<gene>
    <name evidence="2" type="ORF">QH73_0003395</name>
</gene>
<dbReference type="EMBL" id="JTJC03000001">
    <property type="protein sequence ID" value="NHC33716.1"/>
    <property type="molecule type" value="Genomic_DNA"/>
</dbReference>
<accession>A0A9X5E1P8</accession>
<keyword evidence="1" id="KW-1133">Transmembrane helix</keyword>
<proteinExistence type="predicted"/>
<sequence>MSQFSSSSMQPLSVGNVVTAGARMYSSHLKTYLKLALQAHLWILVPIYGWAKFAAIAGLISRLAFGELVNQPESISNARNYTNSRLWSFFFVALRVSFLIFLAYFGFIIVGAIIATIIGFVLGFLLNTIFGSTGRTIAAILATIIIIVALIFGLVWLYSRLFISEIPLAVEENTNGGQSINRSWNLTQTSIWRIQGIVLIAFIVTFPILALFSYIPQIFLLRLEQGSTAYTIVYLISWILSFAGGILIMPFWQVIKAVVYYDLRTRREGLGLKLRDRDV</sequence>
<dbReference type="InterPro" id="IPR036259">
    <property type="entry name" value="MFS_trans_sf"/>
</dbReference>